<dbReference type="EMBL" id="JAXCGZ010000019">
    <property type="protein sequence ID" value="KAK7087023.1"/>
    <property type="molecule type" value="Genomic_DNA"/>
</dbReference>
<feature type="compositionally biased region" description="Basic and acidic residues" evidence="1">
    <location>
        <begin position="189"/>
        <end position="204"/>
    </location>
</feature>
<feature type="compositionally biased region" description="Basic and acidic residues" evidence="1">
    <location>
        <begin position="242"/>
        <end position="251"/>
    </location>
</feature>
<feature type="compositionally biased region" description="Pro residues" evidence="1">
    <location>
        <begin position="585"/>
        <end position="597"/>
    </location>
</feature>
<feature type="compositionally biased region" description="Pro residues" evidence="1">
    <location>
        <begin position="625"/>
        <end position="636"/>
    </location>
</feature>
<dbReference type="AlphaFoldDB" id="A0AAN9AHJ2"/>
<feature type="compositionally biased region" description="Low complexity" evidence="1">
    <location>
        <begin position="793"/>
        <end position="819"/>
    </location>
</feature>
<feature type="compositionally biased region" description="Polar residues" evidence="1">
    <location>
        <begin position="778"/>
        <end position="792"/>
    </location>
</feature>
<feature type="compositionally biased region" description="Polar residues" evidence="1">
    <location>
        <begin position="868"/>
        <end position="878"/>
    </location>
</feature>
<feature type="region of interest" description="Disordered" evidence="1">
    <location>
        <begin position="671"/>
        <end position="732"/>
    </location>
</feature>
<reference evidence="2 3" key="1">
    <citation type="submission" date="2023-11" db="EMBL/GenBank/DDBJ databases">
        <title>Halocaridina rubra genome assembly.</title>
        <authorList>
            <person name="Smith C."/>
        </authorList>
    </citation>
    <scope>NUCLEOTIDE SEQUENCE [LARGE SCALE GENOMIC DNA]</scope>
    <source>
        <strain evidence="2">EP-1</strain>
        <tissue evidence="2">Whole</tissue>
    </source>
</reference>
<gene>
    <name evidence="2" type="ORF">SK128_002691</name>
</gene>
<feature type="region of interest" description="Disordered" evidence="1">
    <location>
        <begin position="761"/>
        <end position="829"/>
    </location>
</feature>
<feature type="compositionally biased region" description="Pro residues" evidence="1">
    <location>
        <begin position="686"/>
        <end position="700"/>
    </location>
</feature>
<feature type="region of interest" description="Disordered" evidence="1">
    <location>
        <begin position="899"/>
        <end position="938"/>
    </location>
</feature>
<organism evidence="2 3">
    <name type="scientific">Halocaridina rubra</name>
    <name type="common">Hawaiian red shrimp</name>
    <dbReference type="NCBI Taxonomy" id="373956"/>
    <lineage>
        <taxon>Eukaryota</taxon>
        <taxon>Metazoa</taxon>
        <taxon>Ecdysozoa</taxon>
        <taxon>Arthropoda</taxon>
        <taxon>Crustacea</taxon>
        <taxon>Multicrustacea</taxon>
        <taxon>Malacostraca</taxon>
        <taxon>Eumalacostraca</taxon>
        <taxon>Eucarida</taxon>
        <taxon>Decapoda</taxon>
        <taxon>Pleocyemata</taxon>
        <taxon>Caridea</taxon>
        <taxon>Atyoidea</taxon>
        <taxon>Atyidae</taxon>
        <taxon>Halocaridina</taxon>
    </lineage>
</organism>
<feature type="compositionally biased region" description="Basic and acidic residues" evidence="1">
    <location>
        <begin position="955"/>
        <end position="967"/>
    </location>
</feature>
<feature type="compositionally biased region" description="Low complexity" evidence="1">
    <location>
        <begin position="921"/>
        <end position="937"/>
    </location>
</feature>
<feature type="compositionally biased region" description="Basic and acidic residues" evidence="1">
    <location>
        <begin position="147"/>
        <end position="172"/>
    </location>
</feature>
<feature type="region of interest" description="Disordered" evidence="1">
    <location>
        <begin position="855"/>
        <end position="878"/>
    </location>
</feature>
<feature type="region of interest" description="Disordered" evidence="1">
    <location>
        <begin position="620"/>
        <end position="639"/>
    </location>
</feature>
<evidence type="ECO:0000313" key="2">
    <source>
        <dbReference type="EMBL" id="KAK7087023.1"/>
    </source>
</evidence>
<accession>A0AAN9AHJ2</accession>
<feature type="compositionally biased region" description="Polar residues" evidence="1">
    <location>
        <begin position="252"/>
        <end position="261"/>
    </location>
</feature>
<feature type="region of interest" description="Disordered" evidence="1">
    <location>
        <begin position="955"/>
        <end position="976"/>
    </location>
</feature>
<feature type="region of interest" description="Disordered" evidence="1">
    <location>
        <begin position="242"/>
        <end position="262"/>
    </location>
</feature>
<keyword evidence="3" id="KW-1185">Reference proteome</keyword>
<evidence type="ECO:0000313" key="3">
    <source>
        <dbReference type="Proteomes" id="UP001381693"/>
    </source>
</evidence>
<dbReference type="Proteomes" id="UP001381693">
    <property type="component" value="Unassembled WGS sequence"/>
</dbReference>
<feature type="compositionally biased region" description="Low complexity" evidence="1">
    <location>
        <begin position="303"/>
        <end position="328"/>
    </location>
</feature>
<feature type="region of interest" description="Disordered" evidence="1">
    <location>
        <begin position="96"/>
        <end position="204"/>
    </location>
</feature>
<feature type="region of interest" description="Disordered" evidence="1">
    <location>
        <begin position="385"/>
        <end position="433"/>
    </location>
</feature>
<protein>
    <submittedName>
        <fullName evidence="2">Uncharacterized protein</fullName>
    </submittedName>
</protein>
<feature type="region of interest" description="Disordered" evidence="1">
    <location>
        <begin position="582"/>
        <end position="601"/>
    </location>
</feature>
<comment type="caution">
    <text evidence="2">The sequence shown here is derived from an EMBL/GenBank/DDBJ whole genome shotgun (WGS) entry which is preliminary data.</text>
</comment>
<evidence type="ECO:0000256" key="1">
    <source>
        <dbReference type="SAM" id="MobiDB-lite"/>
    </source>
</evidence>
<name>A0AAN9AHJ2_HALRR</name>
<feature type="compositionally biased region" description="Low complexity" evidence="1">
    <location>
        <begin position="902"/>
        <end position="914"/>
    </location>
</feature>
<sequence>MHHPFNGDSTLTMLITGQRLQFYFKAYCLSRSFGSRSASTVFSWAFTGHDSTVYIHALCQANKQKGVVNIIDTPDYCGDKDIHDILKFIGAEADTSTKTRKKHKNREEEKTKKRCKNSDKLDDEKYKMEDTSSSRLNDEVSVTGSEINRKNKEKEEDRKISNNKKNKNDTGKKAKNAGTLRESSSVEDLVSKSKQSDSVRDMRKQVTVDDGDMALEFLHTYHAKKVDPLNNFIVGGNKYRSEDNDNVKNESEGNGNQSTSDFVADFYSAGDSFLTTDVSQSPASPSGDFEVVSSKKRNKKPRSGSQTASQSSKSGGSDRWSGGSNSGSVYSDDNFRGTRFCPSKCSVRPNPGHEKPHINFSEGPRIMHENMFFPGWDIDDRHGERQVTASATHSEDSDSDGDVSAHSMPVPSITPRPEVRKPPYSSGPTPQASYANITKLTASANPAQMKRMSSVSNQSGTSAFKELIDKDFCVTETDLSDAKLAVTESRPTNILDDNFPSLTESLMGSCPPPSTVFTSKTSELRTNPSCESALLPLNVANVQEVSDKSKDLVSFGVRDGDTGSPENVDAVTVAVTSHDVVIKSPVPPQNASPPPPTLLSSHYEAGTAQHTLTNQPFESQHIASAPPPTHTQPPPARAHHYQNTKFSQQNTHSTSSQNAPPLFYQYQRHNPFNRKDDESSSHHRFPPPPIRPLHLNPPPNGALAYTPVHALPQFKQPPPQQPKSGLNNPVSALSTSRCQLNSLTQSGSHPQRNNLHSENALSSTVQAKHSQDKAQPPYNMNSQQYPQHNAHTQRNNSSQSQCNSYSQSNLNELNLSSKNPGHHPNNLQPQVNSHKMQVLRPDHAHLQKLSSLGENKKIAPDPCPLPSNPNHLQTVQQQSHSLRQNSCCEVELQVQPDQQLPSVSASSSCSPSRLHSSHITPSQNYSSSSSQQVVSPSLDTHTHLTCSLPVGERENCEDKHRYQDKNKPLSKPSDTSRLKKYEPAVVFTDNAKFDHNVSGLEFGFGFDEPIVASDSIIENDKSTEVITSEITIHQCNVTKDFSKWFQAPKNDIITYNYEELLRHVSN</sequence>
<feature type="non-terminal residue" evidence="2">
    <location>
        <position position="1066"/>
    </location>
</feature>
<proteinExistence type="predicted"/>
<feature type="region of interest" description="Disordered" evidence="1">
    <location>
        <begin position="276"/>
        <end position="363"/>
    </location>
</feature>
<feature type="compositionally biased region" description="Basic and acidic residues" evidence="1">
    <location>
        <begin position="105"/>
        <end position="138"/>
    </location>
</feature>